<evidence type="ECO:0000256" key="2">
    <source>
        <dbReference type="ARBA" id="ARBA00022833"/>
    </source>
</evidence>
<comment type="caution">
    <text evidence="6">The sequence shown here is derived from an EMBL/GenBank/DDBJ whole genome shotgun (WGS) entry which is preliminary data.</text>
</comment>
<keyword evidence="1 3" id="KW-0479">Metal-binding</keyword>
<sequence>MSENQPEHLSKTENVNILKRRQPSVEERDVVVFKKPNLDEIDDDDVVFIGEFIAPKVTVKKASEEEVKKFINSYEESIKGIEKQTADVGMVVYQGMGYWELPDNSVTFLTDTYSCQIMQKYKDDFDFSMWYTNQENMKALKGEREKFMTMMDQLAGAQMSLLEDSNCIVEDSRKMMDQLRIKIAQEQEFYKRISLCVPNNILNVTKSSKPEIPENFQRILKRFDEMEEWSFGFLLSRVTRKVLFLDDAMKLLTKPELAAVKFESWTPELGVGIEQNSVFKFRFTKLNDDENFHHHKWKIISAAYSSKSPEELKRRLDEHKSVLEEEEREENKVKSYITKILNQFEKVKLQFVLVKQQLEKHQKVQSELDEIEKSVKSVQDLIREQFNTVQQEQFNTVQQECPVCLLDFTNGINSERCPLVWQCGHTTCNSCSQTLVDITKLNKPQCPVCRKKHLLKKFTPNFGLMPKPT</sequence>
<evidence type="ECO:0000313" key="7">
    <source>
        <dbReference type="Proteomes" id="UP000230233"/>
    </source>
</evidence>
<dbReference type="OrthoDB" id="6105938at2759"/>
<gene>
    <name evidence="6" type="primary">Cnig_chr_II.g7017</name>
    <name evidence="6" type="ORF">B9Z55_007017</name>
</gene>
<protein>
    <recommendedName>
        <fullName evidence="5">RING-type domain-containing protein</fullName>
    </recommendedName>
</protein>
<dbReference type="GO" id="GO:0008270">
    <property type="term" value="F:zinc ion binding"/>
    <property type="evidence" value="ECO:0007669"/>
    <property type="project" value="UniProtKB-KW"/>
</dbReference>
<proteinExistence type="predicted"/>
<reference evidence="7" key="1">
    <citation type="submission" date="2017-10" db="EMBL/GenBank/DDBJ databases">
        <title>Rapid genome shrinkage in a self-fertile nematode reveals novel sperm competition proteins.</title>
        <authorList>
            <person name="Yin D."/>
            <person name="Schwarz E.M."/>
            <person name="Thomas C.G."/>
            <person name="Felde R.L."/>
            <person name="Korf I.F."/>
            <person name="Cutter A.D."/>
            <person name="Schartner C.M."/>
            <person name="Ralston E.J."/>
            <person name="Meyer B.J."/>
            <person name="Haag E.S."/>
        </authorList>
    </citation>
    <scope>NUCLEOTIDE SEQUENCE [LARGE SCALE GENOMIC DNA]</scope>
    <source>
        <strain evidence="7">JU1422</strain>
    </source>
</reference>
<keyword evidence="2" id="KW-0862">Zinc</keyword>
<feature type="coiled-coil region" evidence="4">
    <location>
        <begin position="354"/>
        <end position="381"/>
    </location>
</feature>
<dbReference type="EMBL" id="PDUG01000002">
    <property type="protein sequence ID" value="PIC47791.1"/>
    <property type="molecule type" value="Genomic_DNA"/>
</dbReference>
<evidence type="ECO:0000256" key="4">
    <source>
        <dbReference type="SAM" id="Coils"/>
    </source>
</evidence>
<evidence type="ECO:0000256" key="3">
    <source>
        <dbReference type="PROSITE-ProRule" id="PRU00175"/>
    </source>
</evidence>
<dbReference type="SUPFAM" id="SSF57850">
    <property type="entry name" value="RING/U-box"/>
    <property type="match status" value="1"/>
</dbReference>
<evidence type="ECO:0000256" key="1">
    <source>
        <dbReference type="ARBA" id="ARBA00022771"/>
    </source>
</evidence>
<dbReference type="AlphaFoldDB" id="A0A2G5V806"/>
<name>A0A2G5V806_9PELO</name>
<dbReference type="PANTHER" id="PTHR47156:SF5">
    <property type="entry name" value="RING-TYPE DOMAIN-CONTAINING PROTEIN"/>
    <property type="match status" value="1"/>
</dbReference>
<organism evidence="6 7">
    <name type="scientific">Caenorhabditis nigoni</name>
    <dbReference type="NCBI Taxonomy" id="1611254"/>
    <lineage>
        <taxon>Eukaryota</taxon>
        <taxon>Metazoa</taxon>
        <taxon>Ecdysozoa</taxon>
        <taxon>Nematoda</taxon>
        <taxon>Chromadorea</taxon>
        <taxon>Rhabditida</taxon>
        <taxon>Rhabditina</taxon>
        <taxon>Rhabditomorpha</taxon>
        <taxon>Rhabditoidea</taxon>
        <taxon>Rhabditidae</taxon>
        <taxon>Peloderinae</taxon>
        <taxon>Caenorhabditis</taxon>
    </lineage>
</organism>
<keyword evidence="1 3" id="KW-0863">Zinc-finger</keyword>
<dbReference type="PANTHER" id="PTHR47156">
    <property type="entry name" value="PROTEIN CBG20824"/>
    <property type="match status" value="1"/>
</dbReference>
<dbReference type="PROSITE" id="PS50089">
    <property type="entry name" value="ZF_RING_2"/>
    <property type="match status" value="1"/>
</dbReference>
<dbReference type="Proteomes" id="UP000230233">
    <property type="component" value="Chromosome II"/>
</dbReference>
<evidence type="ECO:0000259" key="5">
    <source>
        <dbReference type="PROSITE" id="PS50089"/>
    </source>
</evidence>
<keyword evidence="4" id="KW-0175">Coiled coil</keyword>
<accession>A0A2G5V806</accession>
<feature type="domain" description="RING-type" evidence="5">
    <location>
        <begin position="401"/>
        <end position="450"/>
    </location>
</feature>
<dbReference type="InterPro" id="IPR001841">
    <property type="entry name" value="Znf_RING"/>
</dbReference>
<dbReference type="Gene3D" id="3.30.40.10">
    <property type="entry name" value="Zinc/RING finger domain, C3HC4 (zinc finger)"/>
    <property type="match status" value="1"/>
</dbReference>
<dbReference type="InterPro" id="IPR052667">
    <property type="entry name" value="E3_ubiquitin-ligase_RING"/>
</dbReference>
<keyword evidence="7" id="KW-1185">Reference proteome</keyword>
<evidence type="ECO:0000313" key="6">
    <source>
        <dbReference type="EMBL" id="PIC47791.1"/>
    </source>
</evidence>
<dbReference type="InterPro" id="IPR013083">
    <property type="entry name" value="Znf_RING/FYVE/PHD"/>
</dbReference>